<dbReference type="STRING" id="1499967.U27_04611"/>
<evidence type="ECO:0000313" key="2">
    <source>
        <dbReference type="EMBL" id="GAK57644.1"/>
    </source>
</evidence>
<evidence type="ECO:0000313" key="3">
    <source>
        <dbReference type="Proteomes" id="UP000030661"/>
    </source>
</evidence>
<dbReference type="Proteomes" id="UP000030661">
    <property type="component" value="Unassembled WGS sequence"/>
</dbReference>
<evidence type="ECO:0000256" key="1">
    <source>
        <dbReference type="SAM" id="Phobius"/>
    </source>
</evidence>
<dbReference type="EMBL" id="DF820466">
    <property type="protein sequence ID" value="GAK57644.1"/>
    <property type="molecule type" value="Genomic_DNA"/>
</dbReference>
<feature type="transmembrane region" description="Helical" evidence="1">
    <location>
        <begin position="23"/>
        <end position="39"/>
    </location>
</feature>
<keyword evidence="3" id="KW-1185">Reference proteome</keyword>
<protein>
    <submittedName>
        <fullName evidence="2">Uncharacterized protein</fullName>
    </submittedName>
</protein>
<dbReference type="HOGENOM" id="CLU_1821599_0_0_0"/>
<name>A0A081BZ89_VECG1</name>
<keyword evidence="1" id="KW-0472">Membrane</keyword>
<feature type="transmembrane region" description="Helical" evidence="1">
    <location>
        <begin position="45"/>
        <end position="68"/>
    </location>
</feature>
<organism evidence="2">
    <name type="scientific">Vecturithrix granuli</name>
    <dbReference type="NCBI Taxonomy" id="1499967"/>
    <lineage>
        <taxon>Bacteria</taxon>
        <taxon>Candidatus Moduliflexota</taxon>
        <taxon>Candidatus Vecturitrichia</taxon>
        <taxon>Candidatus Vecturitrichales</taxon>
        <taxon>Candidatus Vecturitrichaceae</taxon>
        <taxon>Candidatus Vecturithrix</taxon>
    </lineage>
</organism>
<accession>A0A081BZ89</accession>
<gene>
    <name evidence="2" type="ORF">U27_04611</name>
</gene>
<dbReference type="AlphaFoldDB" id="A0A081BZ89"/>
<keyword evidence="1" id="KW-0812">Transmembrane</keyword>
<keyword evidence="1" id="KW-1133">Transmembrane helix</keyword>
<sequence>MAQNENVLEYVKSLNVRRKRRRMMSWGLIILGVVTYLDAGWRFPIWLTGIWAFALGTPLIIIGVVLLFSTYKLPIREALLFASLRQGKVSVPTLAMGLDITLETAELIVDHLTQKGYAQVSTEDMEEGVIVYKISGVEKFLP</sequence>
<reference evidence="2" key="1">
    <citation type="journal article" date="2015" name="PeerJ">
        <title>First genomic representation of candidate bacterial phylum KSB3 points to enhanced environmental sensing as a trigger of wastewater bulking.</title>
        <authorList>
            <person name="Sekiguchi Y."/>
            <person name="Ohashi A."/>
            <person name="Parks D.H."/>
            <person name="Yamauchi T."/>
            <person name="Tyson G.W."/>
            <person name="Hugenholtz P."/>
        </authorList>
    </citation>
    <scope>NUCLEOTIDE SEQUENCE [LARGE SCALE GENOMIC DNA]</scope>
</reference>
<proteinExistence type="predicted"/>